<evidence type="ECO:0000256" key="9">
    <source>
        <dbReference type="ARBA" id="ARBA00068817"/>
    </source>
</evidence>
<dbReference type="InterPro" id="IPR015413">
    <property type="entry name" value="Methionyl/Leucyl_tRNA_Synth"/>
</dbReference>
<feature type="domain" description="Methionyl-tRNA synthetase anticodon-binding" evidence="12">
    <location>
        <begin position="421"/>
        <end position="512"/>
    </location>
</feature>
<name>A0A0J9X9H3_GEOCN</name>
<dbReference type="EMBL" id="CCBN010000006">
    <property type="protein sequence ID" value="CDO53831.1"/>
    <property type="molecule type" value="Genomic_DNA"/>
</dbReference>
<keyword evidence="14" id="KW-1185">Reference proteome</keyword>
<reference evidence="13" key="1">
    <citation type="submission" date="2014-03" db="EMBL/GenBank/DDBJ databases">
        <authorList>
            <person name="Casaregola S."/>
        </authorList>
    </citation>
    <scope>NUCLEOTIDE SEQUENCE [LARGE SCALE GENOMIC DNA]</scope>
    <source>
        <strain evidence="13">CLIB 918</strain>
    </source>
</reference>
<evidence type="ECO:0000256" key="1">
    <source>
        <dbReference type="ARBA" id="ARBA00005594"/>
    </source>
</evidence>
<dbReference type="SUPFAM" id="SSF47323">
    <property type="entry name" value="Anticodon-binding domain of a subclass of class I aminoacyl-tRNA synthetases"/>
    <property type="match status" value="1"/>
</dbReference>
<evidence type="ECO:0000256" key="3">
    <source>
        <dbReference type="ARBA" id="ARBA00022598"/>
    </source>
</evidence>
<comment type="catalytic activity">
    <reaction evidence="8">
        <text>tRNA(Met) + L-methionine + ATP = L-methionyl-tRNA(Met) + AMP + diphosphate</text>
        <dbReference type="Rhea" id="RHEA:13481"/>
        <dbReference type="Rhea" id="RHEA-COMP:9667"/>
        <dbReference type="Rhea" id="RHEA-COMP:9698"/>
        <dbReference type="ChEBI" id="CHEBI:30616"/>
        <dbReference type="ChEBI" id="CHEBI:33019"/>
        <dbReference type="ChEBI" id="CHEBI:57844"/>
        <dbReference type="ChEBI" id="CHEBI:78442"/>
        <dbReference type="ChEBI" id="CHEBI:78530"/>
        <dbReference type="ChEBI" id="CHEBI:456215"/>
        <dbReference type="EC" id="6.1.1.10"/>
    </reaction>
</comment>
<keyword evidence="6 10" id="KW-0648">Protein biosynthesis</keyword>
<evidence type="ECO:0000256" key="7">
    <source>
        <dbReference type="ARBA" id="ARBA00023146"/>
    </source>
</evidence>
<keyword evidence="5 10" id="KW-0067">ATP-binding</keyword>
<dbReference type="InterPro" id="IPR009080">
    <property type="entry name" value="tRNAsynth_Ia_anticodon-bd"/>
</dbReference>
<gene>
    <name evidence="13" type="ORF">BN980_GECA06s00373g</name>
</gene>
<evidence type="ECO:0000256" key="10">
    <source>
        <dbReference type="RuleBase" id="RU363039"/>
    </source>
</evidence>
<evidence type="ECO:0000256" key="4">
    <source>
        <dbReference type="ARBA" id="ARBA00022741"/>
    </source>
</evidence>
<dbReference type="FunFam" id="2.170.220.10:FF:000001">
    <property type="entry name" value="methionine--tRNA ligase, mitochondrial"/>
    <property type="match status" value="1"/>
</dbReference>
<feature type="domain" description="Methionyl/Leucyl tRNA synthetase" evidence="11">
    <location>
        <begin position="37"/>
        <end position="399"/>
    </location>
</feature>
<dbReference type="Gene3D" id="1.10.730.10">
    <property type="entry name" value="Isoleucyl-tRNA Synthetase, Domain 1"/>
    <property type="match status" value="1"/>
</dbReference>
<dbReference type="OrthoDB" id="24670at2759"/>
<dbReference type="Proteomes" id="UP000242525">
    <property type="component" value="Unassembled WGS sequence"/>
</dbReference>
<dbReference type="InterPro" id="IPR014758">
    <property type="entry name" value="Met-tRNA_synth"/>
</dbReference>
<dbReference type="EC" id="6.1.1.10" evidence="2"/>
<evidence type="ECO:0000256" key="2">
    <source>
        <dbReference type="ARBA" id="ARBA00012838"/>
    </source>
</evidence>
<dbReference type="Gene3D" id="2.170.220.10">
    <property type="match status" value="1"/>
</dbReference>
<keyword evidence="7 10" id="KW-0030">Aminoacyl-tRNA synthetase</keyword>
<dbReference type="STRING" id="1173061.A0A0J9X9H3"/>
<protein>
    <recommendedName>
        <fullName evidence="9">Probable methionine--tRNA ligase, mitochondrial</fullName>
        <ecNumber evidence="2">6.1.1.10</ecNumber>
    </recommendedName>
</protein>
<dbReference type="GO" id="GO:0005524">
    <property type="term" value="F:ATP binding"/>
    <property type="evidence" value="ECO:0007669"/>
    <property type="project" value="UniProtKB-KW"/>
</dbReference>
<dbReference type="PRINTS" id="PR01041">
    <property type="entry name" value="TRNASYNTHMET"/>
</dbReference>
<dbReference type="GO" id="GO:0006431">
    <property type="term" value="P:methionyl-tRNA aminoacylation"/>
    <property type="evidence" value="ECO:0007669"/>
    <property type="project" value="InterPro"/>
</dbReference>
<evidence type="ECO:0000256" key="6">
    <source>
        <dbReference type="ARBA" id="ARBA00022917"/>
    </source>
</evidence>
<dbReference type="CDD" id="cd00814">
    <property type="entry name" value="MetRS_core"/>
    <property type="match status" value="1"/>
</dbReference>
<dbReference type="InterPro" id="IPR041872">
    <property type="entry name" value="Anticodon_Met"/>
</dbReference>
<comment type="caution">
    <text evidence="13">The sequence shown here is derived from an EMBL/GenBank/DDBJ whole genome shotgun (WGS) entry which is preliminary data.</text>
</comment>
<dbReference type="PANTHER" id="PTHR43326:SF1">
    <property type="entry name" value="METHIONINE--TRNA LIGASE, MITOCHONDRIAL"/>
    <property type="match status" value="1"/>
</dbReference>
<accession>A0A0J9X9H3</accession>
<dbReference type="InterPro" id="IPR023457">
    <property type="entry name" value="Met-tRNA_synth_2"/>
</dbReference>
<evidence type="ECO:0000256" key="8">
    <source>
        <dbReference type="ARBA" id="ARBA00047364"/>
    </source>
</evidence>
<evidence type="ECO:0000259" key="12">
    <source>
        <dbReference type="Pfam" id="PF19303"/>
    </source>
</evidence>
<keyword evidence="4 10" id="KW-0547">Nucleotide-binding</keyword>
<evidence type="ECO:0000313" key="13">
    <source>
        <dbReference type="EMBL" id="CDO53831.1"/>
    </source>
</evidence>
<dbReference type="SUPFAM" id="SSF52374">
    <property type="entry name" value="Nucleotidylyl transferase"/>
    <property type="match status" value="1"/>
</dbReference>
<evidence type="ECO:0000259" key="11">
    <source>
        <dbReference type="Pfam" id="PF09334"/>
    </source>
</evidence>
<dbReference type="PANTHER" id="PTHR43326">
    <property type="entry name" value="METHIONYL-TRNA SYNTHETASE"/>
    <property type="match status" value="1"/>
</dbReference>
<dbReference type="Pfam" id="PF09334">
    <property type="entry name" value="tRNA-synt_1g"/>
    <property type="match status" value="1"/>
</dbReference>
<sequence length="567" mass="63437">MLRLAPLRRAAPTPLNRAAVYLRQSSTASPVADTKPYYVTTPIFYVNAAPHIGHLHSMVYADLFKKWHAWADPARPTFLTTGTDEHGMKVQHAANAAGVPTRPFVDAAAAKFQALASHADIAADRFIRTTDADHLRASQELWRKLQDNGYIYKGEHSGWYCVSDETFYPETQVERDPESGQMLAKETGKVVEWTSEENYFFALSKIQPQLLRFLQENEKFILPRSRYTQIVREVTEGLEDLSISRPKSRCNWGIPVPGDNSQVMYVWLDALTNYLTSAGFPDTPIEQSFWPANVHVIGKDIIRFHGIYWPAFLLAAQLPPPQQLVVHCHWTMLGSKMSKSLGNVVDPIEILDRYGIDSVKFFLANDSYLNHDSDYENERIVERHNNFLLNKYGNLVTRLCGPKFDLPRAVKSIDRMADLPETPLAREVDGLVKTVSANMENALTAPALSAVQDLVANANNFLATHEPWKLRQDPAAQDAIFRVAAEAARVASLVLVPFIPGIANRVLDRLAVAPEMRGIEHARYGADLTYGVGANRKGDHPVQALLLEDGTKSRGWAREEAAAAKEN</sequence>
<evidence type="ECO:0000313" key="14">
    <source>
        <dbReference type="Proteomes" id="UP000242525"/>
    </source>
</evidence>
<evidence type="ECO:0000256" key="5">
    <source>
        <dbReference type="ARBA" id="ARBA00022840"/>
    </source>
</evidence>
<dbReference type="AlphaFoldDB" id="A0A0J9X9H3"/>
<dbReference type="GO" id="GO:0005739">
    <property type="term" value="C:mitochondrion"/>
    <property type="evidence" value="ECO:0007669"/>
    <property type="project" value="UniProtKB-ARBA"/>
</dbReference>
<dbReference type="NCBIfam" id="TIGR00398">
    <property type="entry name" value="metG"/>
    <property type="match status" value="1"/>
</dbReference>
<dbReference type="InterPro" id="IPR033911">
    <property type="entry name" value="MetRS_core"/>
</dbReference>
<comment type="similarity">
    <text evidence="1 10">Belongs to the class-I aminoacyl-tRNA synthetase family.</text>
</comment>
<keyword evidence="3 10" id="KW-0436">Ligase</keyword>
<proteinExistence type="inferred from homology"/>
<dbReference type="Gene3D" id="3.40.50.620">
    <property type="entry name" value="HUPs"/>
    <property type="match status" value="1"/>
</dbReference>
<dbReference type="Pfam" id="PF19303">
    <property type="entry name" value="Anticodon_3"/>
    <property type="match status" value="1"/>
</dbReference>
<dbReference type="InterPro" id="IPR014729">
    <property type="entry name" value="Rossmann-like_a/b/a_fold"/>
</dbReference>
<dbReference type="GO" id="GO:0004825">
    <property type="term" value="F:methionine-tRNA ligase activity"/>
    <property type="evidence" value="ECO:0007669"/>
    <property type="project" value="UniProtKB-EC"/>
</dbReference>
<organism evidence="13 14">
    <name type="scientific">Geotrichum candidum</name>
    <name type="common">Oospora lactis</name>
    <name type="synonym">Dipodascus geotrichum</name>
    <dbReference type="NCBI Taxonomy" id="1173061"/>
    <lineage>
        <taxon>Eukaryota</taxon>
        <taxon>Fungi</taxon>
        <taxon>Dikarya</taxon>
        <taxon>Ascomycota</taxon>
        <taxon>Saccharomycotina</taxon>
        <taxon>Dipodascomycetes</taxon>
        <taxon>Dipodascales</taxon>
        <taxon>Dipodascaceae</taxon>
        <taxon>Geotrichum</taxon>
    </lineage>
</organism>